<reference evidence="1" key="1">
    <citation type="submission" date="2021-06" db="EMBL/GenBank/DDBJ databases">
        <title>Comparative genomics, transcriptomics and evolutionary studies reveal genomic signatures of adaptation to plant cell wall in hemibiotrophic fungi.</title>
        <authorList>
            <consortium name="DOE Joint Genome Institute"/>
            <person name="Baroncelli R."/>
            <person name="Diaz J.F."/>
            <person name="Benocci T."/>
            <person name="Peng M."/>
            <person name="Battaglia E."/>
            <person name="Haridas S."/>
            <person name="Andreopoulos W."/>
            <person name="Labutti K."/>
            <person name="Pangilinan J."/>
            <person name="Floch G.L."/>
            <person name="Makela M.R."/>
            <person name="Henrissat B."/>
            <person name="Grigoriev I.V."/>
            <person name="Crouch J.A."/>
            <person name="De Vries R.P."/>
            <person name="Sukno S.A."/>
            <person name="Thon M.R."/>
        </authorList>
    </citation>
    <scope>NUCLEOTIDE SEQUENCE</scope>
    <source>
        <strain evidence="1">MAFF235873</strain>
    </source>
</reference>
<organism evidence="1 2">
    <name type="scientific">Colletotrichum zoysiae</name>
    <dbReference type="NCBI Taxonomy" id="1216348"/>
    <lineage>
        <taxon>Eukaryota</taxon>
        <taxon>Fungi</taxon>
        <taxon>Dikarya</taxon>
        <taxon>Ascomycota</taxon>
        <taxon>Pezizomycotina</taxon>
        <taxon>Sordariomycetes</taxon>
        <taxon>Hypocreomycetidae</taxon>
        <taxon>Glomerellales</taxon>
        <taxon>Glomerellaceae</taxon>
        <taxon>Colletotrichum</taxon>
        <taxon>Colletotrichum graminicola species complex</taxon>
    </lineage>
</organism>
<dbReference type="Proteomes" id="UP001232148">
    <property type="component" value="Unassembled WGS sequence"/>
</dbReference>
<evidence type="ECO:0000313" key="1">
    <source>
        <dbReference type="EMBL" id="KAK2030976.1"/>
    </source>
</evidence>
<gene>
    <name evidence="1" type="ORF">LX32DRAFT_296439</name>
</gene>
<proteinExistence type="predicted"/>
<accession>A0AAD9HKU8</accession>
<sequence>MHSGAVILCQFAISRNGRSHHLLTGSLSRPSSDISLNLLPSSIGPTVTSGGVPFHSFVSHQVNSSKQRLMCVHHEFLPIYHGSLRRPTMRFIVS</sequence>
<dbReference type="AlphaFoldDB" id="A0AAD9HKU8"/>
<comment type="caution">
    <text evidence="1">The sequence shown here is derived from an EMBL/GenBank/DDBJ whole genome shotgun (WGS) entry which is preliminary data.</text>
</comment>
<name>A0AAD9HKU8_9PEZI</name>
<keyword evidence="2" id="KW-1185">Reference proteome</keyword>
<dbReference type="EMBL" id="MU842845">
    <property type="protein sequence ID" value="KAK2030976.1"/>
    <property type="molecule type" value="Genomic_DNA"/>
</dbReference>
<protein>
    <submittedName>
        <fullName evidence="1">Uncharacterized protein</fullName>
    </submittedName>
</protein>
<evidence type="ECO:0000313" key="2">
    <source>
        <dbReference type="Proteomes" id="UP001232148"/>
    </source>
</evidence>